<dbReference type="GO" id="GO:0005634">
    <property type="term" value="C:nucleus"/>
    <property type="evidence" value="ECO:0007669"/>
    <property type="project" value="UniProtKB-SubCell"/>
</dbReference>
<dbReference type="InterPro" id="IPR035979">
    <property type="entry name" value="RBD_domain_sf"/>
</dbReference>
<dbReference type="InterPro" id="IPR034870">
    <property type="entry name" value="TET_fam"/>
</dbReference>
<dbReference type="GO" id="GO:0006355">
    <property type="term" value="P:regulation of DNA-templated transcription"/>
    <property type="evidence" value="ECO:0007669"/>
    <property type="project" value="InterPro"/>
</dbReference>
<evidence type="ECO:0000313" key="6">
    <source>
        <dbReference type="Proteomes" id="UP000520962"/>
    </source>
</evidence>
<feature type="domain" description="RRM" evidence="4">
    <location>
        <begin position="2"/>
        <end position="36"/>
    </location>
</feature>
<comment type="caution">
    <text evidence="5">The sequence shown here is derived from an EMBL/GenBank/DDBJ whole genome shotgun (WGS) entry which is preliminary data.</text>
</comment>
<dbReference type="PANTHER" id="PTHR23238">
    <property type="entry name" value="RNA BINDING PROTEIN"/>
    <property type="match status" value="1"/>
</dbReference>
<keyword evidence="2" id="KW-0694">RNA-binding</keyword>
<feature type="non-terminal residue" evidence="5">
    <location>
        <position position="58"/>
    </location>
</feature>
<sequence>MINLYTDRETGKLKGEATVSFDDPPSAKAAIDWFDGGGPKITFSDPKIPFSDPEIPFV</sequence>
<dbReference type="SUPFAM" id="SSF54928">
    <property type="entry name" value="RNA-binding domain, RBD"/>
    <property type="match status" value="1"/>
</dbReference>
<organism evidence="5 6">
    <name type="scientific">Piprites chloris</name>
    <name type="common">Wing-barred manakin</name>
    <dbReference type="NCBI Taxonomy" id="114369"/>
    <lineage>
        <taxon>Eukaryota</taxon>
        <taxon>Metazoa</taxon>
        <taxon>Chordata</taxon>
        <taxon>Craniata</taxon>
        <taxon>Vertebrata</taxon>
        <taxon>Euteleostomi</taxon>
        <taxon>Archelosauria</taxon>
        <taxon>Archosauria</taxon>
        <taxon>Dinosauria</taxon>
        <taxon>Saurischia</taxon>
        <taxon>Theropoda</taxon>
        <taxon>Coelurosauria</taxon>
        <taxon>Aves</taxon>
        <taxon>Neognathae</taxon>
        <taxon>Neoaves</taxon>
        <taxon>Telluraves</taxon>
        <taxon>Australaves</taxon>
        <taxon>Passeriformes</taxon>
        <taxon>Pipridae</taxon>
        <taxon>Piprites</taxon>
    </lineage>
</organism>
<dbReference type="AlphaFoldDB" id="A0A7L0JHG5"/>
<evidence type="ECO:0000256" key="1">
    <source>
        <dbReference type="ARBA" id="ARBA00004123"/>
    </source>
</evidence>
<proteinExistence type="predicted"/>
<dbReference type="Pfam" id="PF00076">
    <property type="entry name" value="RRM_1"/>
    <property type="match status" value="1"/>
</dbReference>
<dbReference type="InterPro" id="IPR012677">
    <property type="entry name" value="Nucleotide-bd_a/b_plait_sf"/>
</dbReference>
<feature type="non-terminal residue" evidence="5">
    <location>
        <position position="1"/>
    </location>
</feature>
<name>A0A7L0JHG5_PIPCL</name>
<dbReference type="EMBL" id="VXAH01001370">
    <property type="protein sequence ID" value="NXK43818.1"/>
    <property type="molecule type" value="Genomic_DNA"/>
</dbReference>
<dbReference type="Proteomes" id="UP000520962">
    <property type="component" value="Unassembled WGS sequence"/>
</dbReference>
<protein>
    <submittedName>
        <fullName evidence="5">FUS protein</fullName>
    </submittedName>
</protein>
<keyword evidence="3" id="KW-0539">Nucleus</keyword>
<accession>A0A7L0JHG5</accession>
<evidence type="ECO:0000256" key="3">
    <source>
        <dbReference type="ARBA" id="ARBA00023242"/>
    </source>
</evidence>
<evidence type="ECO:0000256" key="2">
    <source>
        <dbReference type="ARBA" id="ARBA00022884"/>
    </source>
</evidence>
<evidence type="ECO:0000259" key="4">
    <source>
        <dbReference type="Pfam" id="PF00076"/>
    </source>
</evidence>
<comment type="subcellular location">
    <subcellularLocation>
        <location evidence="1">Nucleus</location>
    </subcellularLocation>
</comment>
<dbReference type="GO" id="GO:0003723">
    <property type="term" value="F:RNA binding"/>
    <property type="evidence" value="ECO:0007669"/>
    <property type="project" value="UniProtKB-KW"/>
</dbReference>
<dbReference type="Gene3D" id="3.30.70.330">
    <property type="match status" value="1"/>
</dbReference>
<keyword evidence="6" id="KW-1185">Reference proteome</keyword>
<gene>
    <name evidence="5" type="primary">Fus</name>
    <name evidence="5" type="ORF">PIPCHL_R15453</name>
</gene>
<evidence type="ECO:0000313" key="5">
    <source>
        <dbReference type="EMBL" id="NXK43818.1"/>
    </source>
</evidence>
<dbReference type="InterPro" id="IPR000504">
    <property type="entry name" value="RRM_dom"/>
</dbReference>
<reference evidence="5 6" key="1">
    <citation type="submission" date="2019-09" db="EMBL/GenBank/DDBJ databases">
        <title>Bird 10,000 Genomes (B10K) Project - Family phase.</title>
        <authorList>
            <person name="Zhang G."/>
        </authorList>
    </citation>
    <scope>NUCLEOTIDE SEQUENCE [LARGE SCALE GENOMIC DNA]</scope>
    <source>
        <strain evidence="5">B10K-DU-007-02</strain>
        <tissue evidence="5">Mixed tissue sample</tissue>
    </source>
</reference>